<comment type="similarity">
    <text evidence="7">Belongs to the DHHC palmitoyltransferase family.</text>
</comment>
<dbReference type="EC" id="2.3.1.225" evidence="7"/>
<keyword evidence="3 7" id="KW-0812">Transmembrane</keyword>
<protein>
    <recommendedName>
        <fullName evidence="7">Palmitoyltransferase</fullName>
        <ecNumber evidence="7">2.3.1.225</ecNumber>
    </recommendedName>
</protein>
<name>A0A0X3PX56_SCHSO</name>
<feature type="domain" description="Palmitoyltransferase DHHC" evidence="8">
    <location>
        <begin position="124"/>
        <end position="248"/>
    </location>
</feature>
<feature type="transmembrane region" description="Helical" evidence="7">
    <location>
        <begin position="169"/>
        <end position="193"/>
    </location>
</feature>
<accession>A0A0X3PX56</accession>
<evidence type="ECO:0000256" key="3">
    <source>
        <dbReference type="ARBA" id="ARBA00022692"/>
    </source>
</evidence>
<dbReference type="PROSITE" id="PS50216">
    <property type="entry name" value="DHHC"/>
    <property type="match status" value="1"/>
</dbReference>
<feature type="transmembrane region" description="Helical" evidence="7">
    <location>
        <begin position="20"/>
        <end position="43"/>
    </location>
</feature>
<comment type="domain">
    <text evidence="7">The DHHC domain is required for palmitoyltransferase activity.</text>
</comment>
<dbReference type="GO" id="GO:0016020">
    <property type="term" value="C:membrane"/>
    <property type="evidence" value="ECO:0007669"/>
    <property type="project" value="UniProtKB-SubCell"/>
</dbReference>
<evidence type="ECO:0000259" key="8">
    <source>
        <dbReference type="Pfam" id="PF01529"/>
    </source>
</evidence>
<evidence type="ECO:0000256" key="1">
    <source>
        <dbReference type="ARBA" id="ARBA00004141"/>
    </source>
</evidence>
<sequence>MGDCGCCKCVLAVCRATPVIFILLIFFWSYYAYVVVFCIEYVTVVYEKVLYLLFYHPLFFLFLWTFSKAIFVSPIRPPHEYFLSATDWQLLNSVEGDEAKNQILEKIINERKLPIETTGDTGFIRTCPQCSIIKPDRCHHCSTCGCCLLKMDHHCPWINNCVGFHNYKYFVVFLFWGTLYCVYIVATSVVYFIDFWGLNVRHIQYTPPSRYNFLFVFFVAIMFGLSQLILFCYHIYLLSQNRTTLESFRAPTFRVIGVDKSGFNIGCRQNFKEVFGDRWGLWLLPVFTSRGTGCSFPRKGFKGFTYQSLENAR</sequence>
<reference evidence="9" key="1">
    <citation type="submission" date="2016-01" db="EMBL/GenBank/DDBJ databases">
        <title>Reference transcriptome for the parasite Schistocephalus solidus: insights into the molecular evolution of parasitism.</title>
        <authorList>
            <person name="Hebert F.O."/>
            <person name="Grambauer S."/>
            <person name="Barber I."/>
            <person name="Landry C.R."/>
            <person name="Aubin-Horth N."/>
        </authorList>
    </citation>
    <scope>NUCLEOTIDE SEQUENCE</scope>
</reference>
<evidence type="ECO:0000256" key="2">
    <source>
        <dbReference type="ARBA" id="ARBA00022679"/>
    </source>
</evidence>
<dbReference type="GO" id="GO:0019706">
    <property type="term" value="F:protein-cysteine S-palmitoyltransferase activity"/>
    <property type="evidence" value="ECO:0007669"/>
    <property type="project" value="UniProtKB-EC"/>
</dbReference>
<dbReference type="Pfam" id="PF01529">
    <property type="entry name" value="DHHC"/>
    <property type="match status" value="1"/>
</dbReference>
<keyword evidence="2 7" id="KW-0808">Transferase</keyword>
<proteinExistence type="inferred from homology"/>
<evidence type="ECO:0000313" key="9">
    <source>
        <dbReference type="EMBL" id="JAP56425.1"/>
    </source>
</evidence>
<keyword evidence="4 7" id="KW-1133">Transmembrane helix</keyword>
<dbReference type="AlphaFoldDB" id="A0A0X3PX56"/>
<organism evidence="9">
    <name type="scientific">Schistocephalus solidus</name>
    <name type="common">Tapeworm</name>
    <dbReference type="NCBI Taxonomy" id="70667"/>
    <lineage>
        <taxon>Eukaryota</taxon>
        <taxon>Metazoa</taxon>
        <taxon>Spiralia</taxon>
        <taxon>Lophotrochozoa</taxon>
        <taxon>Platyhelminthes</taxon>
        <taxon>Cestoda</taxon>
        <taxon>Eucestoda</taxon>
        <taxon>Diphyllobothriidea</taxon>
        <taxon>Diphyllobothriidae</taxon>
        <taxon>Schistocephalus</taxon>
    </lineage>
</organism>
<comment type="subcellular location">
    <subcellularLocation>
        <location evidence="1">Membrane</location>
        <topology evidence="1">Multi-pass membrane protein</topology>
    </subcellularLocation>
</comment>
<evidence type="ECO:0000256" key="7">
    <source>
        <dbReference type="RuleBase" id="RU079119"/>
    </source>
</evidence>
<comment type="catalytic activity">
    <reaction evidence="7">
        <text>L-cysteinyl-[protein] + hexadecanoyl-CoA = S-hexadecanoyl-L-cysteinyl-[protein] + CoA</text>
        <dbReference type="Rhea" id="RHEA:36683"/>
        <dbReference type="Rhea" id="RHEA-COMP:10131"/>
        <dbReference type="Rhea" id="RHEA-COMP:11032"/>
        <dbReference type="ChEBI" id="CHEBI:29950"/>
        <dbReference type="ChEBI" id="CHEBI:57287"/>
        <dbReference type="ChEBI" id="CHEBI:57379"/>
        <dbReference type="ChEBI" id="CHEBI:74151"/>
        <dbReference type="EC" id="2.3.1.225"/>
    </reaction>
</comment>
<keyword evidence="5 7" id="KW-0472">Membrane</keyword>
<gene>
    <name evidence="9" type="ORF">TR122384</name>
</gene>
<feature type="transmembrane region" description="Helical" evidence="7">
    <location>
        <begin position="213"/>
        <end position="239"/>
    </location>
</feature>
<dbReference type="PANTHER" id="PTHR12246">
    <property type="entry name" value="PALMITOYLTRANSFERASE ZDHHC16"/>
    <property type="match status" value="1"/>
</dbReference>
<dbReference type="EMBL" id="GEEE01006800">
    <property type="protein sequence ID" value="JAP56425.1"/>
    <property type="molecule type" value="Transcribed_RNA"/>
</dbReference>
<dbReference type="InterPro" id="IPR001594">
    <property type="entry name" value="Palmitoyltrfase_DHHC"/>
</dbReference>
<evidence type="ECO:0000256" key="5">
    <source>
        <dbReference type="ARBA" id="ARBA00023136"/>
    </source>
</evidence>
<evidence type="ECO:0000256" key="6">
    <source>
        <dbReference type="ARBA" id="ARBA00023315"/>
    </source>
</evidence>
<evidence type="ECO:0000256" key="4">
    <source>
        <dbReference type="ARBA" id="ARBA00022989"/>
    </source>
</evidence>
<keyword evidence="6 7" id="KW-0012">Acyltransferase</keyword>
<feature type="transmembrane region" description="Helical" evidence="7">
    <location>
        <begin position="49"/>
        <end position="66"/>
    </location>
</feature>
<dbReference type="InterPro" id="IPR039859">
    <property type="entry name" value="PFA4/ZDH16/20/ERF2-like"/>
</dbReference>